<name>A0ABT0PDT9_9GAMM</name>
<reference evidence="8 9" key="1">
    <citation type="submission" date="2022-05" db="EMBL/GenBank/DDBJ databases">
        <authorList>
            <person name="Park J.-S."/>
        </authorList>
    </citation>
    <scope>NUCLEOTIDE SEQUENCE [LARGE SCALE GENOMIC DNA]</scope>
    <source>
        <strain evidence="8 9">2012CJ34-2</strain>
    </source>
</reference>
<dbReference type="InterPro" id="IPR036429">
    <property type="entry name" value="SpoA-like_sf"/>
</dbReference>
<comment type="subcellular location">
    <subcellularLocation>
        <location evidence="1">Cell membrane</location>
        <topology evidence="1">Peripheral membrane protein</topology>
    </subcellularLocation>
</comment>
<evidence type="ECO:0000313" key="9">
    <source>
        <dbReference type="Proteomes" id="UP001203338"/>
    </source>
</evidence>
<keyword evidence="8" id="KW-0282">Flagellum</keyword>
<dbReference type="InterPro" id="IPR001543">
    <property type="entry name" value="FliN-like_C"/>
</dbReference>
<keyword evidence="8" id="KW-0969">Cilium</keyword>
<dbReference type="InterPro" id="IPR028976">
    <property type="entry name" value="CheC-like_sf"/>
</dbReference>
<evidence type="ECO:0000256" key="1">
    <source>
        <dbReference type="ARBA" id="ARBA00004202"/>
    </source>
</evidence>
<gene>
    <name evidence="8" type="ORF">M3P05_06235</name>
</gene>
<keyword evidence="9" id="KW-1185">Reference proteome</keyword>
<keyword evidence="8" id="KW-0966">Cell projection</keyword>
<dbReference type="Gene3D" id="2.30.330.10">
    <property type="entry name" value="SpoA-like"/>
    <property type="match status" value="1"/>
</dbReference>
<dbReference type="Gene3D" id="3.40.1550.10">
    <property type="entry name" value="CheC-like"/>
    <property type="match status" value="1"/>
</dbReference>
<organism evidence="8 9">
    <name type="scientific">Parendozoicomonas callyspongiae</name>
    <dbReference type="NCBI Taxonomy" id="2942213"/>
    <lineage>
        <taxon>Bacteria</taxon>
        <taxon>Pseudomonadati</taxon>
        <taxon>Pseudomonadota</taxon>
        <taxon>Gammaproteobacteria</taxon>
        <taxon>Oceanospirillales</taxon>
        <taxon>Endozoicomonadaceae</taxon>
        <taxon>Parendozoicomonas</taxon>
    </lineage>
</organism>
<feature type="domain" description="Flagellar motor switch protein FliN-like C-terminal" evidence="7">
    <location>
        <begin position="209"/>
        <end position="275"/>
    </location>
</feature>
<proteinExistence type="predicted"/>
<sequence>MSNYEKPKHDSFSLIRSAVSMQRALQVQHEISEKFKEQVIAPFVEMLDCSVKVFELESIDFYQSTLSTLSSDKIIFRFSIQEGIYGFIFMGKNDPGNMVDLYYGGNGGIDYDHSAMSKAEQKLIKDIATILAGIWKASWSHWIDILEKSPSMILHLPKLSEPLIVSRFVYQLGSYDSELLIAMPAFYISAAVSGMLHSSSATKKHLFQNIQQVRVPVHAELARQWISVRQLNGMAPGDIFPINWPDIAYLRSQQSLLHKARPAIKADMLVLEITDNTGAVSGN</sequence>
<comment type="caution">
    <text evidence="8">The sequence shown here is derived from an EMBL/GenBank/DDBJ whole genome shotgun (WGS) entry which is preliminary data.</text>
</comment>
<evidence type="ECO:0000256" key="3">
    <source>
        <dbReference type="ARBA" id="ARBA00022500"/>
    </source>
</evidence>
<dbReference type="EMBL" id="JAMFLX010000006">
    <property type="protein sequence ID" value="MCL6269538.1"/>
    <property type="molecule type" value="Genomic_DNA"/>
</dbReference>
<keyword evidence="4" id="KW-0283">Flagellar rotation</keyword>
<evidence type="ECO:0000259" key="7">
    <source>
        <dbReference type="Pfam" id="PF01052"/>
    </source>
</evidence>
<keyword evidence="3" id="KW-0145">Chemotaxis</keyword>
<keyword evidence="2" id="KW-1003">Cell membrane</keyword>
<dbReference type="Pfam" id="PF01052">
    <property type="entry name" value="FliMN_C"/>
    <property type="match status" value="1"/>
</dbReference>
<dbReference type="Proteomes" id="UP001203338">
    <property type="component" value="Unassembled WGS sequence"/>
</dbReference>
<dbReference type="SUPFAM" id="SSF101801">
    <property type="entry name" value="Surface presentation of antigens (SPOA)"/>
    <property type="match status" value="1"/>
</dbReference>
<evidence type="ECO:0000256" key="6">
    <source>
        <dbReference type="ARBA" id="ARBA00025044"/>
    </source>
</evidence>
<comment type="function">
    <text evidence="6">FliM is one of three proteins (FliG, FliN, FliM) that forms the rotor-mounted switch complex (C ring), located at the base of the basal body. This complex interacts with the CheY and CheZ chemotaxis proteins, in addition to contacting components of the motor that determine the direction of flagellar rotation.</text>
</comment>
<keyword evidence="5" id="KW-0472">Membrane</keyword>
<accession>A0ABT0PDT9</accession>
<evidence type="ECO:0000256" key="2">
    <source>
        <dbReference type="ARBA" id="ARBA00022475"/>
    </source>
</evidence>
<dbReference type="RefSeq" id="WP_249698577.1">
    <property type="nucleotide sequence ID" value="NZ_JAMFLX010000006.1"/>
</dbReference>
<evidence type="ECO:0000256" key="5">
    <source>
        <dbReference type="ARBA" id="ARBA00023136"/>
    </source>
</evidence>
<protein>
    <submittedName>
        <fullName evidence="8">FliM/FliN family flagellar motor switch protein</fullName>
    </submittedName>
</protein>
<evidence type="ECO:0000256" key="4">
    <source>
        <dbReference type="ARBA" id="ARBA00022779"/>
    </source>
</evidence>
<evidence type="ECO:0000313" key="8">
    <source>
        <dbReference type="EMBL" id="MCL6269538.1"/>
    </source>
</evidence>